<sequence length="1381" mass="153725">MIARKVPATHCGPPPRAIRQLAKIHQRSSPMQETRPEVAAYFEKLLQSRLHSPPIRCGSAGDKGKAIFAGRALKAGEPIWTEAPFVAMQHEDNKEFVDCCDNCFVPLIDSKACWTRVVANSSEVEGEAAPADEAAASDADFEAAIAFLQKEGGKSPEESYFSVFKLAENQVKCTCGALYCSDNCKQIAYAQHHAMLCPHSEERDNAIGTFLNHTLVTNEIFQLAAKVVAKILLLFVATQDMAQARQPVDMFCKLPWWEVITSEDDLEEGETLEEYRDKFRSLISQTFEYFISGVKENLSHLEAQGELNGLSTDAVLASCEEVLNVDFFSCVVGMFEMNNISMEIDHPLHALGEALSEASPEDKKEMPPVLSRVKAALEKFAEEHKHQLCDCEADNDNEHEHGEEECYALDEDFVGVEGTALFSGICTMNHSCDPNCTVLYTKDGAAHVFAVQDIAEGEELCISYIDVDQDVNEREECLRDAAMTYFSPDSSALQRRRLGQWRGIHCAMFIAATAIASMTVDAGTAVGTFSPQNCVKCAGLQYCTIMNGQYLFDPIAGYSRETSTQLEKQGVCEDLDAKTLALSPFGTRMQFKDTTACHQLVWNFHCLSWVATTFQREVNGTPVSCAKTEGSPTVPLPPCRSLCVEVADKCVYSHFYRMYLDEVCGNMACLTEIQESKNTGTTDTNVAETTCVSGSWVYAENNNFSRCSTRTYEPPAAMAIRHVAWEFVVVVAMNVLCIMKSLLVAMNNEIDADFEIDLPPWKALKSSALSSVKSGGLLNRYSSVAAPYGPADPVASTYFQVVISKAKAPIVCGDAGPVKGKAIYADRDLPKATRIWTESPLVAMQHEHNKNLLPSCQFCYLPLLGDAQQQWHEIVTRFNAHVGQSADGRTATTTTTEQHPVDADALEKALKLLRITPQSCGMAGPGAKCACGELYCSKLCRMRAFHEYHAILCPRDDSCSAMGEFFEHTRHTNDVFLLAAKVIARVLSRYLVWRDVVKAREPIDMFYKKPWWEVVVVEHDELPHPSQTSQEGAEQTTESEGGDSNDDRSPKDVKDIDEEQKADADQVNDNLSSRATNLQEKEQTQDEGCIDGAESTTNGSSKAKCLQEVLSMTHQLMIDALECNLVRLEREGQLHDVTVEEIWRCCSSVLSFEFFTAQIGLFEMNNISMEVDNPFHAFIDILDPDVQNEVAAGDPDHSDGQTDSMSPRVQPHLNGKEQALVASVRRVLLWEEERLQVLQAQERLERNNGDLHSDFDPLMPLGYPSIEGTALFPIICTMNHSCDPNCTVLYTKNGDGHVVAIRDIKKGEELCICYIDVDMDVQTREANLREYKFKCFCSRCVQERQLEQHPSQEQPTENDQPRKSKQPKKVRKMVVKVDKEV</sequence>
<evidence type="ECO:0000259" key="2">
    <source>
        <dbReference type="PROSITE" id="PS50280"/>
    </source>
</evidence>
<feature type="compositionally biased region" description="Polar residues" evidence="1">
    <location>
        <begin position="1067"/>
        <end position="1078"/>
    </location>
</feature>
<feature type="domain" description="SET" evidence="2">
    <location>
        <begin position="808"/>
        <end position="1315"/>
    </location>
</feature>
<reference evidence="3" key="1">
    <citation type="submission" date="2023-08" db="EMBL/GenBank/DDBJ databases">
        <title>Reference Genome Resource for the Citrus Pathogen Phytophthora citrophthora.</title>
        <authorList>
            <person name="Moller H."/>
            <person name="Coetzee B."/>
            <person name="Rose L.J."/>
            <person name="Van Niekerk J.M."/>
        </authorList>
    </citation>
    <scope>NUCLEOTIDE SEQUENCE</scope>
    <source>
        <strain evidence="3">STE-U-9442</strain>
    </source>
</reference>
<keyword evidence="4" id="KW-1185">Reference proteome</keyword>
<comment type="caution">
    <text evidence="3">The sequence shown here is derived from an EMBL/GenBank/DDBJ whole genome shotgun (WGS) entry which is preliminary data.</text>
</comment>
<dbReference type="CDD" id="cd20071">
    <property type="entry name" value="SET_SMYD"/>
    <property type="match status" value="2"/>
</dbReference>
<dbReference type="EMBL" id="JASMQC010000022">
    <property type="protein sequence ID" value="KAK1935769.1"/>
    <property type="molecule type" value="Genomic_DNA"/>
</dbReference>
<dbReference type="InterPro" id="IPR046341">
    <property type="entry name" value="SET_dom_sf"/>
</dbReference>
<protein>
    <submittedName>
        <fullName evidence="3">Histone-lysine N-methyltransferase ATXR2</fullName>
    </submittedName>
</protein>
<dbReference type="SUPFAM" id="SSF82199">
    <property type="entry name" value="SET domain"/>
    <property type="match status" value="2"/>
</dbReference>
<dbReference type="InterPro" id="IPR001214">
    <property type="entry name" value="SET_dom"/>
</dbReference>
<proteinExistence type="predicted"/>
<dbReference type="PANTHER" id="PTHR47436">
    <property type="entry name" value="HISTONE-LYSINE N-METHYLTRANSFERASE ATXR2"/>
    <property type="match status" value="1"/>
</dbReference>
<name>A0AAD9LHL9_9STRA</name>
<evidence type="ECO:0000313" key="3">
    <source>
        <dbReference type="EMBL" id="KAK1935769.1"/>
    </source>
</evidence>
<feature type="region of interest" description="Disordered" evidence="1">
    <location>
        <begin position="1023"/>
        <end position="1101"/>
    </location>
</feature>
<feature type="compositionally biased region" description="Basic and acidic residues" evidence="1">
    <location>
        <begin position="1045"/>
        <end position="1064"/>
    </location>
</feature>
<feature type="domain" description="SET" evidence="2">
    <location>
        <begin position="53"/>
        <end position="465"/>
    </location>
</feature>
<dbReference type="Pfam" id="PF00856">
    <property type="entry name" value="SET"/>
    <property type="match status" value="2"/>
</dbReference>
<feature type="compositionally biased region" description="Basic residues" evidence="1">
    <location>
        <begin position="1363"/>
        <end position="1374"/>
    </location>
</feature>
<dbReference type="PROSITE" id="PS50280">
    <property type="entry name" value="SET"/>
    <property type="match status" value="2"/>
</dbReference>
<organism evidence="3 4">
    <name type="scientific">Phytophthora citrophthora</name>
    <dbReference type="NCBI Taxonomy" id="4793"/>
    <lineage>
        <taxon>Eukaryota</taxon>
        <taxon>Sar</taxon>
        <taxon>Stramenopiles</taxon>
        <taxon>Oomycota</taxon>
        <taxon>Peronosporomycetes</taxon>
        <taxon>Peronosporales</taxon>
        <taxon>Peronosporaceae</taxon>
        <taxon>Phytophthora</taxon>
    </lineage>
</organism>
<dbReference type="PANTHER" id="PTHR47436:SF1">
    <property type="entry name" value="SET DOMAIN-CONTAINING PROTEIN"/>
    <property type="match status" value="1"/>
</dbReference>
<dbReference type="Proteomes" id="UP001259832">
    <property type="component" value="Unassembled WGS sequence"/>
</dbReference>
<evidence type="ECO:0000313" key="4">
    <source>
        <dbReference type="Proteomes" id="UP001259832"/>
    </source>
</evidence>
<dbReference type="GO" id="GO:0008168">
    <property type="term" value="F:methyltransferase activity"/>
    <property type="evidence" value="ECO:0007669"/>
    <property type="project" value="InterPro"/>
</dbReference>
<accession>A0AAD9LHL9</accession>
<feature type="compositionally biased region" description="Polar residues" evidence="1">
    <location>
        <begin position="1348"/>
        <end position="1358"/>
    </location>
</feature>
<dbReference type="InterPro" id="IPR044237">
    <property type="entry name" value="ATXR2-like"/>
</dbReference>
<feature type="compositionally biased region" description="Polar residues" evidence="1">
    <location>
        <begin position="1025"/>
        <end position="1039"/>
    </location>
</feature>
<evidence type="ECO:0000256" key="1">
    <source>
        <dbReference type="SAM" id="MobiDB-lite"/>
    </source>
</evidence>
<gene>
    <name evidence="3" type="ORF">P3T76_010464</name>
</gene>
<feature type="region of interest" description="Disordered" evidence="1">
    <location>
        <begin position="1346"/>
        <end position="1381"/>
    </location>
</feature>
<dbReference type="Gene3D" id="2.170.270.10">
    <property type="entry name" value="SET domain"/>
    <property type="match status" value="2"/>
</dbReference>
<dbReference type="SMART" id="SM00317">
    <property type="entry name" value="SET"/>
    <property type="match status" value="2"/>
</dbReference>